<evidence type="ECO:0000313" key="2">
    <source>
        <dbReference type="Proteomes" id="UP000190648"/>
    </source>
</evidence>
<dbReference type="STRING" id="372326.A0A1V4J4V3"/>
<proteinExistence type="predicted"/>
<keyword evidence="2" id="KW-1185">Reference proteome</keyword>
<dbReference type="InterPro" id="IPR036034">
    <property type="entry name" value="PDZ_sf"/>
</dbReference>
<name>A0A1V4J4V3_PATFA</name>
<dbReference type="EMBL" id="LSYS01009353">
    <property type="protein sequence ID" value="OPJ67198.1"/>
    <property type="molecule type" value="Genomic_DNA"/>
</dbReference>
<evidence type="ECO:0000313" key="1">
    <source>
        <dbReference type="EMBL" id="OPJ67198.1"/>
    </source>
</evidence>
<dbReference type="Proteomes" id="UP000190648">
    <property type="component" value="Unassembled WGS sequence"/>
</dbReference>
<sequence length="120" mass="12774">MRILEVNQQSLLGMTHTEAVQILRGVGDALLVLVCDGFDPRAAAAIEMSPGIIANPFAAGIGRKNSLESISSIDRDLSPEELEILQKVGAMAAAGERHRVDRMAQISSVSLGALNLWHNG</sequence>
<accession>A0A1V4J4V3</accession>
<organism evidence="1 2">
    <name type="scientific">Patagioenas fasciata monilis</name>
    <dbReference type="NCBI Taxonomy" id="372326"/>
    <lineage>
        <taxon>Eukaryota</taxon>
        <taxon>Metazoa</taxon>
        <taxon>Chordata</taxon>
        <taxon>Craniata</taxon>
        <taxon>Vertebrata</taxon>
        <taxon>Euteleostomi</taxon>
        <taxon>Archelosauria</taxon>
        <taxon>Archosauria</taxon>
        <taxon>Dinosauria</taxon>
        <taxon>Saurischia</taxon>
        <taxon>Theropoda</taxon>
        <taxon>Coelurosauria</taxon>
        <taxon>Aves</taxon>
        <taxon>Neognathae</taxon>
        <taxon>Neoaves</taxon>
        <taxon>Columbimorphae</taxon>
        <taxon>Columbiformes</taxon>
        <taxon>Columbidae</taxon>
        <taxon>Patagioenas</taxon>
    </lineage>
</organism>
<gene>
    <name evidence="1" type="ORF">AV530_014030</name>
</gene>
<dbReference type="Gene3D" id="2.30.42.10">
    <property type="match status" value="1"/>
</dbReference>
<dbReference type="SUPFAM" id="SSF50156">
    <property type="entry name" value="PDZ domain-like"/>
    <property type="match status" value="1"/>
</dbReference>
<comment type="caution">
    <text evidence="1">The sequence shown here is derived from an EMBL/GenBank/DDBJ whole genome shotgun (WGS) entry which is preliminary data.</text>
</comment>
<reference evidence="1 2" key="1">
    <citation type="submission" date="2016-02" db="EMBL/GenBank/DDBJ databases">
        <title>Band-tailed pigeon sequencing and assembly.</title>
        <authorList>
            <person name="Soares A.E."/>
            <person name="Novak B.J."/>
            <person name="Rice E.S."/>
            <person name="O'Connell B."/>
            <person name="Chang D."/>
            <person name="Weber S."/>
            <person name="Shapiro B."/>
        </authorList>
    </citation>
    <scope>NUCLEOTIDE SEQUENCE [LARGE SCALE GENOMIC DNA]</scope>
    <source>
        <strain evidence="1">BTP2013</strain>
        <tissue evidence="1">Blood</tissue>
    </source>
</reference>
<dbReference type="AlphaFoldDB" id="A0A1V4J4V3"/>
<dbReference type="OrthoDB" id="9207075at2759"/>
<protein>
    <submittedName>
        <fullName evidence="1">Uncharacterized protein</fullName>
    </submittedName>
</protein>